<keyword evidence="13" id="KW-1185">Reference proteome</keyword>
<dbReference type="PANTHER" id="PTHR45453:SF1">
    <property type="entry name" value="PHOSPHATE REGULON SENSOR PROTEIN PHOR"/>
    <property type="match status" value="1"/>
</dbReference>
<comment type="subcellular location">
    <subcellularLocation>
        <location evidence="2">Membrane</location>
    </subcellularLocation>
</comment>
<evidence type="ECO:0000313" key="12">
    <source>
        <dbReference type="EMBL" id="MFC4306686.1"/>
    </source>
</evidence>
<dbReference type="GO" id="GO:0005524">
    <property type="term" value="F:ATP binding"/>
    <property type="evidence" value="ECO:0007669"/>
    <property type="project" value="UniProtKB-KW"/>
</dbReference>
<keyword evidence="6" id="KW-0547">Nucleotide-binding</keyword>
<feature type="transmembrane region" description="Helical" evidence="10">
    <location>
        <begin position="12"/>
        <end position="38"/>
    </location>
</feature>
<dbReference type="InterPro" id="IPR004358">
    <property type="entry name" value="Sig_transdc_His_kin-like_C"/>
</dbReference>
<keyword evidence="7" id="KW-0418">Kinase</keyword>
<evidence type="ECO:0000256" key="9">
    <source>
        <dbReference type="ARBA" id="ARBA00023012"/>
    </source>
</evidence>
<proteinExistence type="predicted"/>
<keyword evidence="10" id="KW-1133">Transmembrane helix</keyword>
<comment type="catalytic activity">
    <reaction evidence="1">
        <text>ATP + protein L-histidine = ADP + protein N-phospho-L-histidine.</text>
        <dbReference type="EC" id="2.7.13.3"/>
    </reaction>
</comment>
<dbReference type="EMBL" id="JBHSED010000065">
    <property type="protein sequence ID" value="MFC4306686.1"/>
    <property type="molecule type" value="Genomic_DNA"/>
</dbReference>
<evidence type="ECO:0000256" key="7">
    <source>
        <dbReference type="ARBA" id="ARBA00022777"/>
    </source>
</evidence>
<dbReference type="InterPro" id="IPR036097">
    <property type="entry name" value="HisK_dim/P_sf"/>
</dbReference>
<dbReference type="EC" id="2.7.13.3" evidence="3"/>
<organism evidence="12 13">
    <name type="scientific">Cohnella boryungensis</name>
    <dbReference type="NCBI Taxonomy" id="768479"/>
    <lineage>
        <taxon>Bacteria</taxon>
        <taxon>Bacillati</taxon>
        <taxon>Bacillota</taxon>
        <taxon>Bacilli</taxon>
        <taxon>Bacillales</taxon>
        <taxon>Paenibacillaceae</taxon>
        <taxon>Cohnella</taxon>
    </lineage>
</organism>
<dbReference type="Pfam" id="PF02518">
    <property type="entry name" value="HATPase_c"/>
    <property type="match status" value="1"/>
</dbReference>
<dbReference type="RefSeq" id="WP_204602278.1">
    <property type="nucleotide sequence ID" value="NZ_JBHSED010000065.1"/>
</dbReference>
<evidence type="ECO:0000313" key="13">
    <source>
        <dbReference type="Proteomes" id="UP001595755"/>
    </source>
</evidence>
<evidence type="ECO:0000256" key="10">
    <source>
        <dbReference type="SAM" id="Phobius"/>
    </source>
</evidence>
<dbReference type="CDD" id="cd00075">
    <property type="entry name" value="HATPase"/>
    <property type="match status" value="1"/>
</dbReference>
<feature type="transmembrane region" description="Helical" evidence="10">
    <location>
        <begin position="44"/>
        <end position="70"/>
    </location>
</feature>
<dbReference type="PRINTS" id="PR00344">
    <property type="entry name" value="BCTRLSENSOR"/>
</dbReference>
<dbReference type="Gene3D" id="3.30.565.10">
    <property type="entry name" value="Histidine kinase-like ATPase, C-terminal domain"/>
    <property type="match status" value="1"/>
</dbReference>
<dbReference type="Proteomes" id="UP001595755">
    <property type="component" value="Unassembled WGS sequence"/>
</dbReference>
<dbReference type="SMART" id="SM00387">
    <property type="entry name" value="HATPase_c"/>
    <property type="match status" value="1"/>
</dbReference>
<evidence type="ECO:0000256" key="5">
    <source>
        <dbReference type="ARBA" id="ARBA00022679"/>
    </source>
</evidence>
<gene>
    <name evidence="12" type="ORF">ACFO1S_25015</name>
</gene>
<dbReference type="Pfam" id="PF00512">
    <property type="entry name" value="HisKA"/>
    <property type="match status" value="1"/>
</dbReference>
<feature type="domain" description="Histidine kinase" evidence="11">
    <location>
        <begin position="135"/>
        <end position="350"/>
    </location>
</feature>
<evidence type="ECO:0000256" key="3">
    <source>
        <dbReference type="ARBA" id="ARBA00012438"/>
    </source>
</evidence>
<dbReference type="InterPro" id="IPR003661">
    <property type="entry name" value="HisK_dim/P_dom"/>
</dbReference>
<dbReference type="InterPro" id="IPR005467">
    <property type="entry name" value="His_kinase_dom"/>
</dbReference>
<comment type="caution">
    <text evidence="12">The sequence shown here is derived from an EMBL/GenBank/DDBJ whole genome shotgun (WGS) entry which is preliminary data.</text>
</comment>
<evidence type="ECO:0000256" key="2">
    <source>
        <dbReference type="ARBA" id="ARBA00004370"/>
    </source>
</evidence>
<keyword evidence="10" id="KW-0812">Transmembrane</keyword>
<sequence>MSKLIWKHLVRGAVSLIAVGIIVGYLPYVLTSFLFGIWGFSPSGWFAATINGLLGFVLAIMIMSTVFILLRPRRDRYLQPIVESMRRIGSGEFDRARLDEKSIKGYSMQFLSKNVNQLAEELTLREKLNQEFISNVSHEIQSPLTAIKGLNHILRNPDLTSAERNHYLDIIEKESNRLSNLSTNMQKLSWLEEINPDLKKMSFRLDQQIRDVVLTMEYHWSRKDIELSVQLQEVQCFANEELLSQVWMNLLDNAIKFTPSHGQIQIELSSTQRGRVVTIRDTGMGMTEEEQLRIFERFYKSDRSRNRQKNGSGLGLSIVQKILELHHGQISVSSVPNEGTTFTVTLTNGEDASNEK</sequence>
<dbReference type="SUPFAM" id="SSF47384">
    <property type="entry name" value="Homodimeric domain of signal transducing histidine kinase"/>
    <property type="match status" value="1"/>
</dbReference>
<dbReference type="Gene3D" id="1.10.287.130">
    <property type="match status" value="1"/>
</dbReference>
<dbReference type="SUPFAM" id="SSF55874">
    <property type="entry name" value="ATPase domain of HSP90 chaperone/DNA topoisomerase II/histidine kinase"/>
    <property type="match status" value="1"/>
</dbReference>
<accession>A0ABV8SGI2</accession>
<evidence type="ECO:0000256" key="4">
    <source>
        <dbReference type="ARBA" id="ARBA00022553"/>
    </source>
</evidence>
<dbReference type="PROSITE" id="PS50109">
    <property type="entry name" value="HIS_KIN"/>
    <property type="match status" value="1"/>
</dbReference>
<dbReference type="CDD" id="cd00082">
    <property type="entry name" value="HisKA"/>
    <property type="match status" value="1"/>
</dbReference>
<keyword evidence="10" id="KW-0472">Membrane</keyword>
<keyword evidence="8 12" id="KW-0067">ATP-binding</keyword>
<dbReference type="PANTHER" id="PTHR45453">
    <property type="entry name" value="PHOSPHATE REGULON SENSOR PROTEIN PHOR"/>
    <property type="match status" value="1"/>
</dbReference>
<dbReference type="SMART" id="SM00388">
    <property type="entry name" value="HisKA"/>
    <property type="match status" value="1"/>
</dbReference>
<dbReference type="InterPro" id="IPR050351">
    <property type="entry name" value="BphY/WalK/GraS-like"/>
</dbReference>
<evidence type="ECO:0000256" key="8">
    <source>
        <dbReference type="ARBA" id="ARBA00022840"/>
    </source>
</evidence>
<name>A0ABV8SGI2_9BACL</name>
<protein>
    <recommendedName>
        <fullName evidence="3">histidine kinase</fullName>
        <ecNumber evidence="3">2.7.13.3</ecNumber>
    </recommendedName>
</protein>
<dbReference type="InterPro" id="IPR036890">
    <property type="entry name" value="HATPase_C_sf"/>
</dbReference>
<evidence type="ECO:0000256" key="6">
    <source>
        <dbReference type="ARBA" id="ARBA00022741"/>
    </source>
</evidence>
<evidence type="ECO:0000256" key="1">
    <source>
        <dbReference type="ARBA" id="ARBA00000085"/>
    </source>
</evidence>
<keyword evidence="4" id="KW-0597">Phosphoprotein</keyword>
<dbReference type="InterPro" id="IPR003594">
    <property type="entry name" value="HATPase_dom"/>
</dbReference>
<keyword evidence="5" id="KW-0808">Transferase</keyword>
<keyword evidence="9" id="KW-0902">Two-component regulatory system</keyword>
<reference evidence="13" key="1">
    <citation type="journal article" date="2019" name="Int. J. Syst. Evol. Microbiol.">
        <title>The Global Catalogue of Microorganisms (GCM) 10K type strain sequencing project: providing services to taxonomists for standard genome sequencing and annotation.</title>
        <authorList>
            <consortium name="The Broad Institute Genomics Platform"/>
            <consortium name="The Broad Institute Genome Sequencing Center for Infectious Disease"/>
            <person name="Wu L."/>
            <person name="Ma J."/>
        </authorList>
    </citation>
    <scope>NUCLEOTIDE SEQUENCE [LARGE SCALE GENOMIC DNA]</scope>
    <source>
        <strain evidence="13">CGMCC 4.1641</strain>
    </source>
</reference>
<evidence type="ECO:0000259" key="11">
    <source>
        <dbReference type="PROSITE" id="PS50109"/>
    </source>
</evidence>